<feature type="domain" description="AAA" evidence="1">
    <location>
        <begin position="41"/>
        <end position="160"/>
    </location>
</feature>
<gene>
    <name evidence="3" type="ORF">GCM10023231_33790</name>
</gene>
<organism evidence="3 4">
    <name type="scientific">Olivibacter ginsenosidimutans</name>
    <dbReference type="NCBI Taxonomy" id="1176537"/>
    <lineage>
        <taxon>Bacteria</taxon>
        <taxon>Pseudomonadati</taxon>
        <taxon>Bacteroidota</taxon>
        <taxon>Sphingobacteriia</taxon>
        <taxon>Sphingobacteriales</taxon>
        <taxon>Sphingobacteriaceae</taxon>
        <taxon>Olivibacter</taxon>
    </lineage>
</organism>
<sequence length="406" mass="47243">MMIRQEQISAIIVSQQESFLNKRADLPREALPYIPIVDGYATIITGIRRCGKSTMLLQLLKKKYKNALYVNFEDIRLAGFEVSDFNRLKEAIDQQGTRVLFFDEIQLTEKWEIFVHHLLREAYTVFITGSNASLLSKELGTHLTGRHLSKELFPFSFNEYARFKKLNTDKQALLSYLNDGGLPEYVKHREPLILQQLLEDILVSDIAVRHGIRDTGSLKQLTVYLISNVGSPVSANKLVDMFGIRSSATILEYFNYLTDAYLIEFLPQFSYSLKAQSRNPKKVYTIDNGFLSTVATSFTENLGRKLENLIYQQLRRNYQELYFFSEKGECDFIVFVKGRIHQAIQVCYQINDLNFDREYRGLLQALQFFQIKEGFMITWDQKDVFQEKDYTIHMVPAYEYLMLSGK</sequence>
<dbReference type="PANTHER" id="PTHR33295">
    <property type="entry name" value="ATPASE"/>
    <property type="match status" value="1"/>
</dbReference>
<keyword evidence="3" id="KW-0547">Nucleotide-binding</keyword>
<dbReference type="SUPFAM" id="SSF52540">
    <property type="entry name" value="P-loop containing nucleoside triphosphate hydrolases"/>
    <property type="match status" value="1"/>
</dbReference>
<dbReference type="InterPro" id="IPR027417">
    <property type="entry name" value="P-loop_NTPase"/>
</dbReference>
<dbReference type="Proteomes" id="UP001501411">
    <property type="component" value="Unassembled WGS sequence"/>
</dbReference>
<evidence type="ECO:0000313" key="4">
    <source>
        <dbReference type="Proteomes" id="UP001501411"/>
    </source>
</evidence>
<dbReference type="GO" id="GO:0005524">
    <property type="term" value="F:ATP binding"/>
    <property type="evidence" value="ECO:0007669"/>
    <property type="project" value="UniProtKB-KW"/>
</dbReference>
<dbReference type="Pfam" id="PF13635">
    <property type="entry name" value="DUF4143"/>
    <property type="match status" value="1"/>
</dbReference>
<reference evidence="4" key="1">
    <citation type="journal article" date="2019" name="Int. J. Syst. Evol. Microbiol.">
        <title>The Global Catalogue of Microorganisms (GCM) 10K type strain sequencing project: providing services to taxonomists for standard genome sequencing and annotation.</title>
        <authorList>
            <consortium name="The Broad Institute Genomics Platform"/>
            <consortium name="The Broad Institute Genome Sequencing Center for Infectious Disease"/>
            <person name="Wu L."/>
            <person name="Ma J."/>
        </authorList>
    </citation>
    <scope>NUCLEOTIDE SEQUENCE [LARGE SCALE GENOMIC DNA]</scope>
    <source>
        <strain evidence="4">JCM 18200</strain>
    </source>
</reference>
<protein>
    <submittedName>
        <fullName evidence="3">ATP-binding protein</fullName>
    </submittedName>
</protein>
<dbReference type="EMBL" id="BAABIQ010000042">
    <property type="protein sequence ID" value="GAA4802104.1"/>
    <property type="molecule type" value="Genomic_DNA"/>
</dbReference>
<keyword evidence="3" id="KW-0067">ATP-binding</keyword>
<dbReference type="InterPro" id="IPR041682">
    <property type="entry name" value="AAA_14"/>
</dbReference>
<accession>A0ABP9BXV1</accession>
<keyword evidence="4" id="KW-1185">Reference proteome</keyword>
<evidence type="ECO:0000259" key="2">
    <source>
        <dbReference type="Pfam" id="PF13635"/>
    </source>
</evidence>
<comment type="caution">
    <text evidence="3">The sequence shown here is derived from an EMBL/GenBank/DDBJ whole genome shotgun (WGS) entry which is preliminary data.</text>
</comment>
<evidence type="ECO:0000259" key="1">
    <source>
        <dbReference type="Pfam" id="PF13173"/>
    </source>
</evidence>
<dbReference type="Pfam" id="PF13173">
    <property type="entry name" value="AAA_14"/>
    <property type="match status" value="1"/>
</dbReference>
<dbReference type="PANTHER" id="PTHR33295:SF8">
    <property type="entry name" value="AAA+ ATPASE DOMAIN-CONTAINING PROTEIN"/>
    <property type="match status" value="1"/>
</dbReference>
<dbReference type="RefSeq" id="WP_345233509.1">
    <property type="nucleotide sequence ID" value="NZ_BAABIQ010000042.1"/>
</dbReference>
<proteinExistence type="predicted"/>
<evidence type="ECO:0000313" key="3">
    <source>
        <dbReference type="EMBL" id="GAA4802104.1"/>
    </source>
</evidence>
<dbReference type="Gene3D" id="3.40.50.300">
    <property type="entry name" value="P-loop containing nucleotide triphosphate hydrolases"/>
    <property type="match status" value="1"/>
</dbReference>
<feature type="domain" description="DUF4143" evidence="2">
    <location>
        <begin position="204"/>
        <end position="348"/>
    </location>
</feature>
<name>A0ABP9BXV1_9SPHI</name>
<dbReference type="InterPro" id="IPR025420">
    <property type="entry name" value="DUF4143"/>
</dbReference>